<dbReference type="InterPro" id="IPR036388">
    <property type="entry name" value="WH-like_DNA-bd_sf"/>
</dbReference>
<keyword evidence="2" id="KW-0238">DNA-binding</keyword>
<evidence type="ECO:0000256" key="1">
    <source>
        <dbReference type="ARBA" id="ARBA00023015"/>
    </source>
</evidence>
<organism evidence="5 6">
    <name type="scientific">Allosediminivita pacifica</name>
    <dbReference type="NCBI Taxonomy" id="1267769"/>
    <lineage>
        <taxon>Bacteria</taxon>
        <taxon>Pseudomonadati</taxon>
        <taxon>Pseudomonadota</taxon>
        <taxon>Alphaproteobacteria</taxon>
        <taxon>Rhodobacterales</taxon>
        <taxon>Paracoccaceae</taxon>
        <taxon>Allosediminivita</taxon>
    </lineage>
</organism>
<dbReference type="Proteomes" id="UP000244069">
    <property type="component" value="Unassembled WGS sequence"/>
</dbReference>
<dbReference type="AlphaFoldDB" id="A0A2T6B3P0"/>
<proteinExistence type="predicted"/>
<name>A0A2T6B3P0_9RHOB</name>
<evidence type="ECO:0000313" key="5">
    <source>
        <dbReference type="EMBL" id="PTX50698.1"/>
    </source>
</evidence>
<dbReference type="InterPro" id="IPR008920">
    <property type="entry name" value="TF_FadR/GntR_C"/>
</dbReference>
<dbReference type="SMART" id="SM00345">
    <property type="entry name" value="HTH_GNTR"/>
    <property type="match status" value="1"/>
</dbReference>
<dbReference type="Gene3D" id="1.10.10.10">
    <property type="entry name" value="Winged helix-like DNA-binding domain superfamily/Winged helix DNA-binding domain"/>
    <property type="match status" value="1"/>
</dbReference>
<dbReference type="PANTHER" id="PTHR43537:SF39">
    <property type="entry name" value="HTH-TYPE TRANSCRIPTIONAL REGULATOR MCBR"/>
    <property type="match status" value="1"/>
</dbReference>
<dbReference type="PROSITE" id="PS50949">
    <property type="entry name" value="HTH_GNTR"/>
    <property type="match status" value="1"/>
</dbReference>
<dbReference type="Pfam" id="PF07729">
    <property type="entry name" value="FCD"/>
    <property type="match status" value="1"/>
</dbReference>
<dbReference type="EMBL" id="QBKN01000004">
    <property type="protein sequence ID" value="PTX50698.1"/>
    <property type="molecule type" value="Genomic_DNA"/>
</dbReference>
<dbReference type="SUPFAM" id="SSF48008">
    <property type="entry name" value="GntR ligand-binding domain-like"/>
    <property type="match status" value="1"/>
</dbReference>
<gene>
    <name evidence="5" type="ORF">C8N44_10453</name>
</gene>
<dbReference type="Pfam" id="PF00392">
    <property type="entry name" value="GntR"/>
    <property type="match status" value="1"/>
</dbReference>
<comment type="caution">
    <text evidence="5">The sequence shown here is derived from an EMBL/GenBank/DDBJ whole genome shotgun (WGS) entry which is preliminary data.</text>
</comment>
<evidence type="ECO:0000256" key="2">
    <source>
        <dbReference type="ARBA" id="ARBA00023125"/>
    </source>
</evidence>
<dbReference type="GO" id="GO:0003700">
    <property type="term" value="F:DNA-binding transcription factor activity"/>
    <property type="evidence" value="ECO:0007669"/>
    <property type="project" value="InterPro"/>
</dbReference>
<protein>
    <submittedName>
        <fullName evidence="5">GntR family transcriptional regulator</fullName>
    </submittedName>
</protein>
<dbReference type="InterPro" id="IPR036390">
    <property type="entry name" value="WH_DNA-bd_sf"/>
</dbReference>
<keyword evidence="3" id="KW-0804">Transcription</keyword>
<dbReference type="GO" id="GO:0003677">
    <property type="term" value="F:DNA binding"/>
    <property type="evidence" value="ECO:0007669"/>
    <property type="project" value="UniProtKB-KW"/>
</dbReference>
<feature type="domain" description="HTH gntR-type" evidence="4">
    <location>
        <begin position="12"/>
        <end position="79"/>
    </location>
</feature>
<dbReference type="InterPro" id="IPR011711">
    <property type="entry name" value="GntR_C"/>
</dbReference>
<dbReference type="InterPro" id="IPR000524">
    <property type="entry name" value="Tscrpt_reg_HTH_GntR"/>
</dbReference>
<sequence length="224" mass="23315">MSLSAQAGRAGLPAHEVVYRDLRDLVLFGELAPGEPVTIQGLVARLGVGMTPVREALRRLTAEGALESLGNRRIQVPVLDAGAVAELTEARQALEPRLAARAAGRVTGGDVAGLRRIDARLDTAIAQGDIRLYLKENHAFHAALNDLAEAPILTALVEGLWLRFGPSLRVGCGQMGTGNLPDLHKDLLAALETGDARAAAAAMEADVTQGMQLIAGALAGGAAR</sequence>
<dbReference type="PANTHER" id="PTHR43537">
    <property type="entry name" value="TRANSCRIPTIONAL REGULATOR, GNTR FAMILY"/>
    <property type="match status" value="1"/>
</dbReference>
<evidence type="ECO:0000256" key="3">
    <source>
        <dbReference type="ARBA" id="ARBA00023163"/>
    </source>
</evidence>
<dbReference type="SMART" id="SM00895">
    <property type="entry name" value="FCD"/>
    <property type="match status" value="1"/>
</dbReference>
<evidence type="ECO:0000259" key="4">
    <source>
        <dbReference type="PROSITE" id="PS50949"/>
    </source>
</evidence>
<accession>A0A2T6B3P0</accession>
<dbReference type="SUPFAM" id="SSF46785">
    <property type="entry name" value="Winged helix' DNA-binding domain"/>
    <property type="match status" value="1"/>
</dbReference>
<keyword evidence="1" id="KW-0805">Transcription regulation</keyword>
<evidence type="ECO:0000313" key="6">
    <source>
        <dbReference type="Proteomes" id="UP000244069"/>
    </source>
</evidence>
<reference evidence="5 6" key="1">
    <citation type="submission" date="2018-04" db="EMBL/GenBank/DDBJ databases">
        <title>Genomic Encyclopedia of Archaeal and Bacterial Type Strains, Phase II (KMG-II): from individual species to whole genera.</title>
        <authorList>
            <person name="Goeker M."/>
        </authorList>
    </citation>
    <scope>NUCLEOTIDE SEQUENCE [LARGE SCALE GENOMIC DNA]</scope>
    <source>
        <strain evidence="5 6">DSM 29329</strain>
    </source>
</reference>
<keyword evidence="6" id="KW-1185">Reference proteome</keyword>
<dbReference type="Gene3D" id="1.20.120.530">
    <property type="entry name" value="GntR ligand-binding domain-like"/>
    <property type="match status" value="1"/>
</dbReference>